<dbReference type="PANTHER" id="PTHR43380">
    <property type="entry name" value="2-OXOISOVALERATE DEHYDROGENASE SUBUNIT ALPHA, MITOCHONDRIAL"/>
    <property type="match status" value="1"/>
</dbReference>
<dbReference type="SUPFAM" id="SSF52518">
    <property type="entry name" value="Thiamin diphosphate-binding fold (THDP-binding)"/>
    <property type="match status" value="1"/>
</dbReference>
<gene>
    <name evidence="4" type="ORF">UFOPK3564_01121</name>
</gene>
<evidence type="ECO:0000256" key="1">
    <source>
        <dbReference type="ARBA" id="ARBA00023002"/>
    </source>
</evidence>
<dbReference type="GO" id="GO:0016624">
    <property type="term" value="F:oxidoreductase activity, acting on the aldehyde or oxo group of donors, disulfide as acceptor"/>
    <property type="evidence" value="ECO:0007669"/>
    <property type="project" value="InterPro"/>
</dbReference>
<feature type="domain" description="Dehydrogenase E1 component" evidence="3">
    <location>
        <begin position="56"/>
        <end position="341"/>
    </location>
</feature>
<dbReference type="Pfam" id="PF00676">
    <property type="entry name" value="E1_dh"/>
    <property type="match status" value="1"/>
</dbReference>
<dbReference type="AlphaFoldDB" id="A0A6J7GYE3"/>
<sequence length="388" mass="41357">MIGRAVLVEDPHPPTPDRAPDAASEHPPGAVPRTDDRPSTAPRLTLADREALLELMVGMRTFEERGVALYKQGRTPGSFYDGHGQEAIPVGAAFALGPDDVICSPLIRDMGAHLVRGTDLTEIIRHHLGRDNRLSRGREGNVHFGDPRKGVVGMVSMLPDMFVVAVGMAMAFRLRRERRVALTFFGEGATSPGAWHEAMNFAGLRKEPVVIVCENNGLAYSTPTSAQFAVPPAERAAAYGMPGVVVDGNDVEAVFAVTHAARERALRGDGPTLIEARTMRMHGHGSHDDARYVDPALLEAWRGRDPIATYEATLRGAGVDVDAVRARVLERLDAAVEAALATPLPDPAGATDGLWATDEPVPLGRGDAPWSGFAPAPPEPAAAPEAGR</sequence>
<dbReference type="EMBL" id="CAFBMK010000048">
    <property type="protein sequence ID" value="CAB4909363.1"/>
    <property type="molecule type" value="Genomic_DNA"/>
</dbReference>
<dbReference type="InterPro" id="IPR001017">
    <property type="entry name" value="DH_E1"/>
</dbReference>
<feature type="region of interest" description="Disordered" evidence="2">
    <location>
        <begin position="343"/>
        <end position="388"/>
    </location>
</feature>
<accession>A0A6J7GYE3</accession>
<evidence type="ECO:0000259" key="3">
    <source>
        <dbReference type="Pfam" id="PF00676"/>
    </source>
</evidence>
<feature type="region of interest" description="Disordered" evidence="2">
    <location>
        <begin position="1"/>
        <end position="41"/>
    </location>
</feature>
<reference evidence="4" key="1">
    <citation type="submission" date="2020-05" db="EMBL/GenBank/DDBJ databases">
        <authorList>
            <person name="Chiriac C."/>
            <person name="Salcher M."/>
            <person name="Ghai R."/>
            <person name="Kavagutti S V."/>
        </authorList>
    </citation>
    <scope>NUCLEOTIDE SEQUENCE</scope>
</reference>
<proteinExistence type="predicted"/>
<dbReference type="InterPro" id="IPR029061">
    <property type="entry name" value="THDP-binding"/>
</dbReference>
<evidence type="ECO:0000313" key="4">
    <source>
        <dbReference type="EMBL" id="CAB4909363.1"/>
    </source>
</evidence>
<organism evidence="4">
    <name type="scientific">freshwater metagenome</name>
    <dbReference type="NCBI Taxonomy" id="449393"/>
    <lineage>
        <taxon>unclassified sequences</taxon>
        <taxon>metagenomes</taxon>
        <taxon>ecological metagenomes</taxon>
    </lineage>
</organism>
<evidence type="ECO:0000256" key="2">
    <source>
        <dbReference type="SAM" id="MobiDB-lite"/>
    </source>
</evidence>
<name>A0A6J7GYE3_9ZZZZ</name>
<dbReference type="InterPro" id="IPR050771">
    <property type="entry name" value="Alpha-ketoacid_DH_E1_comp"/>
</dbReference>
<dbReference type="GO" id="GO:0009083">
    <property type="term" value="P:branched-chain amino acid catabolic process"/>
    <property type="evidence" value="ECO:0007669"/>
    <property type="project" value="TreeGrafter"/>
</dbReference>
<dbReference type="Gene3D" id="3.40.50.970">
    <property type="match status" value="1"/>
</dbReference>
<dbReference type="PANTHER" id="PTHR43380:SF1">
    <property type="entry name" value="2-OXOISOVALERATE DEHYDROGENASE SUBUNIT ALPHA, MITOCHONDRIAL"/>
    <property type="match status" value="1"/>
</dbReference>
<dbReference type="CDD" id="cd02000">
    <property type="entry name" value="TPP_E1_PDC_ADC_BCADC"/>
    <property type="match status" value="1"/>
</dbReference>
<keyword evidence="1" id="KW-0560">Oxidoreductase</keyword>
<protein>
    <submittedName>
        <fullName evidence="4">Unannotated protein</fullName>
    </submittedName>
</protein>